<dbReference type="Pfam" id="PF22936">
    <property type="entry name" value="Pol_BBD"/>
    <property type="match status" value="1"/>
</dbReference>
<feature type="region of interest" description="Disordered" evidence="10">
    <location>
        <begin position="3506"/>
        <end position="3541"/>
    </location>
</feature>
<keyword evidence="2" id="KW-0808">Transferase</keyword>
<feature type="region of interest" description="Disordered" evidence="10">
    <location>
        <begin position="1366"/>
        <end position="1429"/>
    </location>
</feature>
<dbReference type="SUPFAM" id="SSF57756">
    <property type="entry name" value="Retrovirus zinc finger-like domains"/>
    <property type="match status" value="2"/>
</dbReference>
<keyword evidence="9" id="KW-0862">Zinc</keyword>
<dbReference type="Proteomes" id="UP001235939">
    <property type="component" value="Chromosome 12"/>
</dbReference>
<evidence type="ECO:0000256" key="3">
    <source>
        <dbReference type="ARBA" id="ARBA00022695"/>
    </source>
</evidence>
<dbReference type="Pfam" id="PF00098">
    <property type="entry name" value="zf-CCHC"/>
    <property type="match status" value="2"/>
</dbReference>
<dbReference type="InterPro" id="IPR057670">
    <property type="entry name" value="SH3_retrovirus"/>
</dbReference>
<keyword evidence="8" id="KW-0695">RNA-directed DNA polymerase</keyword>
<evidence type="ECO:0000256" key="9">
    <source>
        <dbReference type="PROSITE-ProRule" id="PRU00047"/>
    </source>
</evidence>
<dbReference type="Gene3D" id="1.10.340.70">
    <property type="match status" value="4"/>
</dbReference>
<keyword evidence="15" id="KW-1185">Reference proteome</keyword>
<feature type="compositionally biased region" description="Basic and acidic residues" evidence="10">
    <location>
        <begin position="1396"/>
        <end position="1410"/>
    </location>
</feature>
<dbReference type="Pfam" id="PF17921">
    <property type="entry name" value="Integrase_H2C2"/>
    <property type="match status" value="4"/>
</dbReference>
<feature type="compositionally biased region" description="Polar residues" evidence="10">
    <location>
        <begin position="1571"/>
        <end position="1581"/>
    </location>
</feature>
<protein>
    <recommendedName>
        <fullName evidence="1">RNA-directed DNA polymerase</fullName>
        <ecNumber evidence="1">2.7.7.49</ecNumber>
    </recommendedName>
</protein>
<dbReference type="PROSITE" id="PS50878">
    <property type="entry name" value="RT_POL"/>
    <property type="match status" value="1"/>
</dbReference>
<dbReference type="InterPro" id="IPR036397">
    <property type="entry name" value="RNaseH_sf"/>
</dbReference>
<dbReference type="Gene3D" id="3.30.420.10">
    <property type="entry name" value="Ribonuclease H-like superfamily/Ribonuclease H"/>
    <property type="match status" value="4"/>
</dbReference>
<dbReference type="InterPro" id="IPR054722">
    <property type="entry name" value="PolX-like_BBD"/>
</dbReference>
<dbReference type="Gene3D" id="4.10.60.10">
    <property type="entry name" value="Zinc finger, CCHC-type"/>
    <property type="match status" value="2"/>
</dbReference>
<dbReference type="SMART" id="SM00343">
    <property type="entry name" value="ZnF_C2HC"/>
    <property type="match status" value="4"/>
</dbReference>
<accession>A0ABY6L406</accession>
<evidence type="ECO:0000259" key="12">
    <source>
        <dbReference type="PROSITE" id="PS50878"/>
    </source>
</evidence>
<dbReference type="InterPro" id="IPR041588">
    <property type="entry name" value="Integrase_H2C2"/>
</dbReference>
<evidence type="ECO:0000256" key="1">
    <source>
        <dbReference type="ARBA" id="ARBA00012493"/>
    </source>
</evidence>
<dbReference type="CDD" id="cd00303">
    <property type="entry name" value="retropepsin_like"/>
    <property type="match status" value="1"/>
</dbReference>
<dbReference type="InterPro" id="IPR001878">
    <property type="entry name" value="Znf_CCHC"/>
</dbReference>
<feature type="domain" description="Integrase catalytic" evidence="13">
    <location>
        <begin position="1148"/>
        <end position="1314"/>
    </location>
</feature>
<dbReference type="InterPro" id="IPR000477">
    <property type="entry name" value="RT_dom"/>
</dbReference>
<dbReference type="EC" id="2.7.7.49" evidence="1"/>
<keyword evidence="4" id="KW-0540">Nuclease</keyword>
<evidence type="ECO:0000256" key="4">
    <source>
        <dbReference type="ARBA" id="ARBA00022722"/>
    </source>
</evidence>
<keyword evidence="3" id="KW-0548">Nucleotidyltransferase</keyword>
<keyword evidence="6" id="KW-0255">Endonuclease</keyword>
<dbReference type="CDD" id="cd01647">
    <property type="entry name" value="RT_LTR"/>
    <property type="match status" value="1"/>
</dbReference>
<keyword evidence="7" id="KW-0378">Hydrolase</keyword>
<feature type="domain" description="Integrase catalytic" evidence="13">
    <location>
        <begin position="3974"/>
        <end position="4132"/>
    </location>
</feature>
<dbReference type="InterPro" id="IPR043128">
    <property type="entry name" value="Rev_trsase/Diguanyl_cyclase"/>
</dbReference>
<dbReference type="Gene3D" id="3.10.10.10">
    <property type="entry name" value="HIV Type 1 Reverse Transcriptase, subunit A, domain 1"/>
    <property type="match status" value="1"/>
</dbReference>
<dbReference type="Pfam" id="PF25597">
    <property type="entry name" value="SH3_retrovirus"/>
    <property type="match status" value="1"/>
</dbReference>
<dbReference type="InterPro" id="IPR021109">
    <property type="entry name" value="Peptidase_aspartic_dom_sf"/>
</dbReference>
<dbReference type="Pfam" id="PF17917">
    <property type="entry name" value="RT_RNaseH"/>
    <property type="match status" value="4"/>
</dbReference>
<dbReference type="Pfam" id="PF00665">
    <property type="entry name" value="rve"/>
    <property type="match status" value="3"/>
</dbReference>
<feature type="non-terminal residue" evidence="14">
    <location>
        <position position="1"/>
    </location>
</feature>
<dbReference type="InterPro" id="IPR043502">
    <property type="entry name" value="DNA/RNA_pol_sf"/>
</dbReference>
<dbReference type="CDD" id="cd09274">
    <property type="entry name" value="RNase_HI_RT_Ty3"/>
    <property type="match status" value="4"/>
</dbReference>
<gene>
    <name evidence="14" type="ORF">LAZ67_12001791</name>
</gene>
<evidence type="ECO:0000313" key="15">
    <source>
        <dbReference type="Proteomes" id="UP001235939"/>
    </source>
</evidence>
<feature type="domain" description="CCHC-type" evidence="11">
    <location>
        <begin position="922"/>
        <end position="937"/>
    </location>
</feature>
<keyword evidence="9" id="KW-0479">Metal-binding</keyword>
<feature type="domain" description="CCHC-type" evidence="11">
    <location>
        <begin position="2819"/>
        <end position="2834"/>
    </location>
</feature>
<name>A0ABY6L406_9ARAC</name>
<dbReference type="InterPro" id="IPR041373">
    <property type="entry name" value="RT_RNaseH"/>
</dbReference>
<dbReference type="SUPFAM" id="SSF56672">
    <property type="entry name" value="DNA/RNA polymerases"/>
    <property type="match status" value="4"/>
</dbReference>
<dbReference type="Gene3D" id="3.10.20.370">
    <property type="match status" value="1"/>
</dbReference>
<reference evidence="14 15" key="1">
    <citation type="submission" date="2022-01" db="EMBL/GenBank/DDBJ databases">
        <title>A chromosomal length assembly of Cordylochernes scorpioides.</title>
        <authorList>
            <person name="Zeh D."/>
            <person name="Zeh J."/>
        </authorList>
    </citation>
    <scope>NUCLEOTIDE SEQUENCE [LARGE SCALE GENOMIC DNA]</scope>
    <source>
        <strain evidence="14">IN4F17</strain>
        <tissue evidence="14">Whole Body</tissue>
    </source>
</reference>
<feature type="region of interest" description="Disordered" evidence="10">
    <location>
        <begin position="1535"/>
        <end position="1604"/>
    </location>
</feature>
<dbReference type="PANTHER" id="PTHR37984">
    <property type="entry name" value="PROTEIN CBG26694"/>
    <property type="match status" value="1"/>
</dbReference>
<feature type="region of interest" description="Disordered" evidence="10">
    <location>
        <begin position="2664"/>
        <end position="2704"/>
    </location>
</feature>
<dbReference type="SUPFAM" id="SSF53098">
    <property type="entry name" value="Ribonuclease H-like"/>
    <property type="match status" value="3"/>
</dbReference>
<dbReference type="PROSITE" id="PS50994">
    <property type="entry name" value="INTEGRASE"/>
    <property type="match status" value="3"/>
</dbReference>
<evidence type="ECO:0000256" key="8">
    <source>
        <dbReference type="ARBA" id="ARBA00022918"/>
    </source>
</evidence>
<feature type="domain" description="Integrase catalytic" evidence="13">
    <location>
        <begin position="2432"/>
        <end position="2582"/>
    </location>
</feature>
<organism evidence="14 15">
    <name type="scientific">Cordylochernes scorpioides</name>
    <dbReference type="NCBI Taxonomy" id="51811"/>
    <lineage>
        <taxon>Eukaryota</taxon>
        <taxon>Metazoa</taxon>
        <taxon>Ecdysozoa</taxon>
        <taxon>Arthropoda</taxon>
        <taxon>Chelicerata</taxon>
        <taxon>Arachnida</taxon>
        <taxon>Pseudoscorpiones</taxon>
        <taxon>Cheliferoidea</taxon>
        <taxon>Chernetidae</taxon>
        <taxon>Cordylochernes</taxon>
    </lineage>
</organism>
<feature type="compositionally biased region" description="Basic and acidic residues" evidence="10">
    <location>
        <begin position="2664"/>
        <end position="2684"/>
    </location>
</feature>
<evidence type="ECO:0000313" key="14">
    <source>
        <dbReference type="EMBL" id="UYV74912.1"/>
    </source>
</evidence>
<dbReference type="PANTHER" id="PTHR37984:SF12">
    <property type="entry name" value="RIBONUCLEASE H"/>
    <property type="match status" value="1"/>
</dbReference>
<feature type="compositionally biased region" description="Basic and acidic residues" evidence="10">
    <location>
        <begin position="1366"/>
        <end position="1378"/>
    </location>
</feature>
<evidence type="ECO:0000256" key="6">
    <source>
        <dbReference type="ARBA" id="ARBA00022759"/>
    </source>
</evidence>
<proteinExistence type="predicted"/>
<feature type="compositionally biased region" description="Polar residues" evidence="10">
    <location>
        <begin position="3506"/>
        <end position="3522"/>
    </location>
</feature>
<evidence type="ECO:0000256" key="10">
    <source>
        <dbReference type="SAM" id="MobiDB-lite"/>
    </source>
</evidence>
<dbReference type="InterPro" id="IPR050951">
    <property type="entry name" value="Retrovirus_Pol_polyprotein"/>
</dbReference>
<keyword evidence="5" id="KW-0064">Aspartyl protease</keyword>
<dbReference type="InterPro" id="IPR036875">
    <property type="entry name" value="Znf_CCHC_sf"/>
</dbReference>
<feature type="domain" description="Reverse transcriptase" evidence="12">
    <location>
        <begin position="2007"/>
        <end position="2221"/>
    </location>
</feature>
<feature type="domain" description="CCHC-type" evidence="11">
    <location>
        <begin position="1787"/>
        <end position="1803"/>
    </location>
</feature>
<evidence type="ECO:0000259" key="11">
    <source>
        <dbReference type="PROSITE" id="PS50158"/>
    </source>
</evidence>
<feature type="region of interest" description="Disordered" evidence="10">
    <location>
        <begin position="3279"/>
        <end position="3330"/>
    </location>
</feature>
<sequence>MATTNLNYPRFREGEDLNCYLEQLEECFKLNKTLEADKVSVLLTSIDVNVYKTLRDLLVPRRPSDLKYKDLVEVLTNHLYPIKNKHYERYLFHKIVQKENEPVGKFVLRLKSQADKCKFTDINENLCDQFVSGCFDEATLKRLLSEPFLTFDSAINIANSVEAAKSQVNLMKNPGHDIDKLKARSKNFKFPCHIINEDGVRPDSKKLEALERCKKPFDKTSLKSFLGMLSFYSKYIPNMSTLAGPLYQLLKKDICWKWSSQCEKAFLNLKLTLLNSQALIHYSMKLPLTLTCDASAYGISGVLCHIVEGEEKPITFVSRTLSSAEVKYSQTEKEALAIVFANSKLRQYLFGRKFVLKSDHKALTTVFGNKRLLPPLIANRLHRWALELSNFDFDIRYTNKDTMLCTDAFSRLPLEEINSREDNIDLVTHDISFLNVTPLDHLIIEEETNKDPVLYKLKEYLLEDPQLAKKDETMKPFLSKLENFSVLQGCIFVDSRAVIPRTCQDQMLKLLHQSHIGINRMKSLARSSVWWPKMDSQIEEFVKECSPCMHHQTAPPAENTPWPRTNQPWQRVHVDHFYFRGDCYLLVVDANSNWIEVFPARGTTSQENIKLLRECFARNTPTSLDKPPVERLLSYVPRTFVNCLNSEFIQKTFGRNECGRRHFQVGDKVLFTRIGIARKKSMADELRIPKLDGNNYYSWAIRTKSILIQKDIWDAIEPGFPSETSEKQKRKDSLALSVILLAVEHSFLDDIGDCKRAIDAWQILEDIHTKYGLLHILQLLREFFNIIKKDDEDMKEYFARIMECHRKLAKCHHGFGDGELALIMLLGLPKSYEPLILSLEQQEEKLSTSVVKSKLLLEEKRQKQRQIPQEDPNSAFAVRRKEDTCKSPCQERNKFEYDQQKNYHNTWTEGKRENYNYFRRIRCFNCGKLGHIARNCRFANSSRRINEGMLKQSTLDLTHKVLFANNLKSNNSQNIWFLDSGATEHMTSNRLKMTNTKSISTSVEMANNEKIKVSEMGDVTIKLGHEYGGEALFLENVLYVPELDGNILSVGRIEERGNKVLFQNGKASVFGSDGGLILKSNRRGRIYTVEELKIAKVKSPSADIWHRRLGHIYKRDLQNVSDTAECEVCHESKMRRLPFPFKPVEGKRTSSPLEPIHSDVVGPISPMSKGGNNYFVTFIDDFTHYTTVYFMRSKSEVLERFKEYKNSVENYHSRKSKVLRSDNGTEYVNGEFNKFLNESGIKRQLTVPRTPQKNGTAERMNQTLLNTARCILLESGIPKSFWADAVNAACYMRNKCSSKAISNKIPEEMWTERPVKIEHIRVFGCQTWTYNDQRRSKFDSRSRECVLIGYPEGVKGYKTKLVERNQKDELKKEDEEGQKGAAIPRGYSGTDEETISEEKNLNNMKRREDGEQAYEDEALRREDEEGQNETIIPRRSSRIAARRKEYCRSAFHRGIVEHKSHQDEMPSSYEEALNMPKVQARLISIEGEMASFREHRVWDVDLPNNVKRKTDQDLDHSRPPMRILDKCGIEYKLEETVQSKKRTRGSQDDSRSPTRSERNLKAPRMDIDEQSPATGVPQQMNAAHPPQDDEENNDNDGPWTTVTNVKKPRIPPVIAENVADWKLLCQELKDLCMEPFQVTISGKKHIIKSKNIGDFKKIREYVQKNNGGYSYRLQEEKPLKVVLKGVLKAFKEEDVVTELVSMGFTERQSMLLMNSMLTFKVTQEMALAHEAAVKNVAEIKNGKPQEEMNVMERAVKVRLRDEKKIFKCFRCGNTNHREEQSFFKDKRCFKCQKLGHISRVCKNGNWRSDRNNCSIDKEAEATNGLFNVNQVKDTSNMRNYMVRVQTSGRDINMLIDSGTGKNIISEKTYIETWVKSERPRIEKDATKLVQWNRQRLCMLGKIRADVKVNKRNITMELLVVEGPGPNLIGREAFDQIGIGLEWINYGDSVCQITEEFMDVFKEKLGQYRGPPIHIKIKTLGKPTFLRARTLPYAIKPKVEEALRKMVEQGILTPVEFTRFATPIVPVLKRDGSIRICGDYRSTVNTIVESDTFPVPAAADLQVNLAGGKVFSKLDLKDAYQQLVVDEETAELLAINTHKGLFKVNRLPFGVSCAPGIFQRRMESLIAKIPGVVVYLDDILVTGKDEMEHDLRLREVLKSIQRMGLTLKKEKCEFKKNLLLTPYDARKPLVLACDASPFGVGAVLSHVKEGMEKPIAFASRTMSQTERRYAQIDKEALAIIFGISKFYKYLYGRDFKIITDHKPLLGIFNPNKPIPQMLSPRMMRWSLTLASYSYQIEHRPGRMNANADALSRAPHEKTSKETPEPVDVFLMETNEESPLEAKEVAKLTRNELSLHRECLLWGNRVVIPPVLLRRTIEQLHETHPGIVQMKAIARSHVWWPGMDKAIENRVERCENCQLVRNNPKPSPFHPWTAPVKPWSRIHIDYAGPFHGRTFLIVVDSMSKWPEAIIMDHCTATATVRVLRNLFAVHGLPDQVVSDNGRMFVGHEFQEFLMMNGIRHITSAPYHPQTNGQAERVVQTLKQLIRKNGWENISVTLPRALFAMRTTPHGTTGLTPAELLMGRRLTTRMNRLHPKESEDSENGKKKHFQNRFKSQENVYARKYNGKGKWKPGKIKTVLGPRNYEVIMENGVTAKRHQDQLMRRVKEEVSEDVEKKEECNTERKGEQMNDPNESQERLEETPGPIFDRLPNVAAIDSADSESMEDLIRRIVREEVHRALNPESTTPEPSSLKEIIREEIEKNVAAISKPIQRPPPRQSYPNQTRTFNQVPRRQYPTQTPIYNQRPPQRRTDEWRMHDNIPICFNCGRPGHVKRYCRERRQWTQRPEGHAPSTQEPQMVISDGLRRRLKNTMFKDSGMTLKVADGKNVTSIGRCTISLSINGLEQPLEFIVLPNSNPSIILGWDFLEASNAVIDCGRAEIRLEEAKDVLNSPASMGKVVASRSIVIPAESTKLINVMSEELNGQNQIYRNFAELSAPLHEVLKKDNKFTWNSDQQDAFDSLKKALMSEPVLAYFEEQLPTELHTDASGYGIGAVLVQINDGKERPVGYASRTSSKAEKNYSTTERKCLAAIWAINKFRPYLFGREFVIVTDHHALCWLSNLKDPTGRLARWALKLQEYNVMVVYKSGRKHQDADYLYRNSLQLESEEAYNDEDDDIPSITALTCFEAEQRKDPKICKLIEETEIFGAESKGYEMLKGTLYKNNFDPLGSQHLLVIPKHLRLELLKNLHDAPTAGHLGFSKTYERVKNKYFWPGLLRDIRKKMEQGREENPKEPMESDPDSESGENTTFPKKETTLGRTQEVPPSHEDATPPPPVSDVLGSLARTIYQLSSATGLSRDVELSRYDGSYEAQSFFDNYDAQADLAQLHYTERLRRLPNLLQGKALHYFLSLKLDKLYYVDARQALIDLFPETTNTSFARFLAIKLTDRSSLEEYYQKKTVCGLQLNLPHKILLESLTDGLPVADQRIVAAVQPNTLQAWYSVVSRVRGTHSASQMCQQTTRTTPNPSFAPSPRYSAPRPWSTRPNYSANPPPSSCRYCGAMHWHAQCPKRPAHSRPRPVYRATTYPQHDRTVLSSPAPFRVNNTRAHVTRSPDPLYTTSPAQAVNPSCPMGTSTTAPKQACSDAQDSTTVGYTVKNGTYTPQTRNLDIINAIKPPFNQKTLQSFLGAVNVYNKFIPDYARLRTPLNHLLKKDTKWQWDEKCQQAFTALKESLTSKPVLHLYQDGLPCRLYCDASTQGIAGILKQVHPDGKVHPTQYYSRALRPHERNYTISELECLAIVESIEKFRIYLSGTKFTVYSDHQALQWLKTIKNPSGRLFRWSLRLSTYDYEIQYLKGTQQHEADLLSRNPFCGFISARTIKKHQPNITDTSVAVDVNGLHTIRRKGVNRIIIPEALQHSLMNQVHSEYNHPGISQMARLISTQYYWKGMAKSIQKFVNSCHTCQIIKRPKGKPYGTLGQIPPPQQPFDLISIDTIAGFSKYGHSKTYLHVIVDHLTRYAWAFPSKSTSTLTYIQTLKKVLQQGSPKRLLSDRAPAFTSEKFRKFLLSRGIQPLLTTSNNPQANGLIERLNATITGKLRLLYLENPKTSWTKLIKQVVQIYNQSPHTVTGFPPIFLMFNSIPPELKNHYNPFPDVQKARQLASSRTQLKHERDKQRYDKGHQAPHFEIGDLVLVKNYKHPDTGKLAPYFTGPFTIIEIISPNVVRINRPNRPLNKEDDTVHVNKLKYYTEDILFLAPQPLIPTPR</sequence>
<keyword evidence="9" id="KW-0863">Zinc-finger</keyword>
<feature type="compositionally biased region" description="Basic and acidic residues" evidence="10">
    <location>
        <begin position="3279"/>
        <end position="3290"/>
    </location>
</feature>
<feature type="compositionally biased region" description="Basic and acidic residues" evidence="10">
    <location>
        <begin position="1545"/>
        <end position="1567"/>
    </location>
</feature>
<dbReference type="InterPro" id="IPR012337">
    <property type="entry name" value="RNaseH-like_sf"/>
</dbReference>
<evidence type="ECO:0000256" key="5">
    <source>
        <dbReference type="ARBA" id="ARBA00022750"/>
    </source>
</evidence>
<dbReference type="Pfam" id="PF00078">
    <property type="entry name" value="RVT_1"/>
    <property type="match status" value="1"/>
</dbReference>
<evidence type="ECO:0000259" key="13">
    <source>
        <dbReference type="PROSITE" id="PS50994"/>
    </source>
</evidence>
<dbReference type="PROSITE" id="PS50158">
    <property type="entry name" value="ZF_CCHC"/>
    <property type="match status" value="3"/>
</dbReference>
<keyword evidence="5" id="KW-0645">Protease</keyword>
<evidence type="ECO:0000256" key="7">
    <source>
        <dbReference type="ARBA" id="ARBA00022801"/>
    </source>
</evidence>
<dbReference type="Gene3D" id="3.30.70.270">
    <property type="match status" value="4"/>
</dbReference>
<dbReference type="Pfam" id="PF14223">
    <property type="entry name" value="Retrotran_gag_2"/>
    <property type="match status" value="1"/>
</dbReference>
<evidence type="ECO:0000256" key="2">
    <source>
        <dbReference type="ARBA" id="ARBA00022679"/>
    </source>
</evidence>
<dbReference type="EMBL" id="CP092874">
    <property type="protein sequence ID" value="UYV74912.1"/>
    <property type="molecule type" value="Genomic_DNA"/>
</dbReference>
<dbReference type="Gene3D" id="2.40.70.10">
    <property type="entry name" value="Acid Proteases"/>
    <property type="match status" value="2"/>
</dbReference>
<dbReference type="InterPro" id="IPR001584">
    <property type="entry name" value="Integrase_cat-core"/>
</dbReference>